<reference evidence="1 2" key="1">
    <citation type="submission" date="2016-12" db="EMBL/GenBank/DDBJ databases">
        <authorList>
            <person name="Song W.-J."/>
            <person name="Kurnit D.M."/>
        </authorList>
    </citation>
    <scope>NUCLEOTIDE SEQUENCE [LARGE SCALE GENOMIC DNA]</scope>
    <source>
        <strain evidence="1 2">CGB1038-1_S1</strain>
    </source>
</reference>
<dbReference type="RefSeq" id="WP_077151488.1">
    <property type="nucleotide sequence ID" value="NZ_CABMMO010000005.1"/>
</dbReference>
<protein>
    <submittedName>
        <fullName evidence="1">Uncharacterized protein</fullName>
    </submittedName>
</protein>
<dbReference type="Proteomes" id="UP000189299">
    <property type="component" value="Unassembled WGS sequence"/>
</dbReference>
<evidence type="ECO:0000313" key="2">
    <source>
        <dbReference type="Proteomes" id="UP000189299"/>
    </source>
</evidence>
<dbReference type="AlphaFoldDB" id="A0A1V2UJG9"/>
<proteinExistence type="predicted"/>
<organism evidence="1 2">
    <name type="scientific">Enterococcus mundtii</name>
    <dbReference type="NCBI Taxonomy" id="53346"/>
    <lineage>
        <taxon>Bacteria</taxon>
        <taxon>Bacillati</taxon>
        <taxon>Bacillota</taxon>
        <taxon>Bacilli</taxon>
        <taxon>Lactobacillales</taxon>
        <taxon>Enterococcaceae</taxon>
        <taxon>Enterococcus</taxon>
    </lineage>
</organism>
<accession>A0A1V2UJG9</accession>
<sequence>MRILLSEIKQNQIKKDEFRLNMLHSVIKIMLDEGIDLKGWKLDEQPTDNIFCFYNPDRNKSFDILVAEKDRFIPYYVGESDEQDINSFPVSTIKEAIEKYIVE</sequence>
<gene>
    <name evidence="1" type="ORF">BTN92_06795</name>
</gene>
<dbReference type="EMBL" id="MSTR01000005">
    <property type="protein sequence ID" value="ONN43533.1"/>
    <property type="molecule type" value="Genomic_DNA"/>
</dbReference>
<comment type="caution">
    <text evidence="1">The sequence shown here is derived from an EMBL/GenBank/DDBJ whole genome shotgun (WGS) entry which is preliminary data.</text>
</comment>
<evidence type="ECO:0000313" key="1">
    <source>
        <dbReference type="EMBL" id="ONN43533.1"/>
    </source>
</evidence>
<name>A0A1V2UJG9_ENTMU</name>